<keyword evidence="1" id="KW-0812">Transmembrane</keyword>
<evidence type="ECO:0000313" key="3">
    <source>
        <dbReference type="Proteomes" id="UP000003226"/>
    </source>
</evidence>
<dbReference type="EMBL" id="AJXT01000005">
    <property type="protein sequence ID" value="EIL94436.1"/>
    <property type="molecule type" value="Genomic_DNA"/>
</dbReference>
<dbReference type="Proteomes" id="UP000003226">
    <property type="component" value="Unassembled WGS sequence"/>
</dbReference>
<feature type="transmembrane region" description="Helical" evidence="1">
    <location>
        <begin position="27"/>
        <end position="53"/>
    </location>
</feature>
<evidence type="ECO:0000256" key="1">
    <source>
        <dbReference type="SAM" id="Phobius"/>
    </source>
</evidence>
<keyword evidence="1" id="KW-1133">Transmembrane helix</keyword>
<dbReference type="AlphaFoldDB" id="I4W4P5"/>
<feature type="transmembrane region" description="Helical" evidence="1">
    <location>
        <begin position="59"/>
        <end position="82"/>
    </location>
</feature>
<organism evidence="2 3">
    <name type="scientific">Rhodanobacter spathiphylli B39</name>
    <dbReference type="NCBI Taxonomy" id="1163407"/>
    <lineage>
        <taxon>Bacteria</taxon>
        <taxon>Pseudomonadati</taxon>
        <taxon>Pseudomonadota</taxon>
        <taxon>Gammaproteobacteria</taxon>
        <taxon>Lysobacterales</taxon>
        <taxon>Rhodanobacteraceae</taxon>
        <taxon>Rhodanobacter</taxon>
    </lineage>
</organism>
<gene>
    <name evidence="2" type="ORF">UU7_04107</name>
</gene>
<evidence type="ECO:0000313" key="2">
    <source>
        <dbReference type="EMBL" id="EIL94436.1"/>
    </source>
</evidence>
<keyword evidence="1" id="KW-0472">Membrane</keyword>
<dbReference type="STRING" id="1163407.UU7_04107"/>
<protein>
    <recommendedName>
        <fullName evidence="4">Transmembrane protein</fullName>
    </recommendedName>
</protein>
<comment type="caution">
    <text evidence="2">The sequence shown here is derived from an EMBL/GenBank/DDBJ whole genome shotgun (WGS) entry which is preliminary data.</text>
</comment>
<proteinExistence type="predicted"/>
<sequence length="107" mass="12107">MRGELFVKDMAELQGLNRVQRVRVGKLLFWLALGHWLTWIGVVSMAVLVSIIYQASHYSYVALLVAGAVLGIGCNKLVIFVLRRKYSDDVHKMCRLYDDEKHGKTGA</sequence>
<reference evidence="2 3" key="1">
    <citation type="journal article" date="2012" name="J. Bacteriol.">
        <title>Genome sequences for six rhodanobacter strains, isolated from soils and the terrestrial subsurface, with variable denitrification capabilities.</title>
        <authorList>
            <person name="Kostka J.E."/>
            <person name="Green S.J."/>
            <person name="Rishishwar L."/>
            <person name="Prakash O."/>
            <person name="Katz L.S."/>
            <person name="Marino-Ramirez L."/>
            <person name="Jordan I.K."/>
            <person name="Munk C."/>
            <person name="Ivanova N."/>
            <person name="Mikhailova N."/>
            <person name="Watson D.B."/>
            <person name="Brown S.D."/>
            <person name="Palumbo A.V."/>
            <person name="Brooks S.C."/>
        </authorList>
    </citation>
    <scope>NUCLEOTIDE SEQUENCE [LARGE SCALE GENOMIC DNA]</scope>
    <source>
        <strain evidence="2 3">B39</strain>
    </source>
</reference>
<evidence type="ECO:0008006" key="4">
    <source>
        <dbReference type="Google" id="ProtNLM"/>
    </source>
</evidence>
<name>I4W4P5_9GAMM</name>
<accession>I4W4P5</accession>
<keyword evidence="3" id="KW-1185">Reference proteome</keyword>